<dbReference type="GO" id="GO:0005737">
    <property type="term" value="C:cytoplasm"/>
    <property type="evidence" value="ECO:0007669"/>
    <property type="project" value="UniProtKB-SubCell"/>
</dbReference>
<dbReference type="PANTHER" id="PTHR30592">
    <property type="entry name" value="FORMATE DEHYDROGENASE"/>
    <property type="match status" value="1"/>
</dbReference>
<dbReference type="eggNOG" id="COG1526">
    <property type="taxonomic scope" value="Bacteria"/>
</dbReference>
<evidence type="ECO:0000256" key="2">
    <source>
        <dbReference type="ARBA" id="ARBA00023150"/>
    </source>
</evidence>
<dbReference type="PIRSF" id="PIRSF015626">
    <property type="entry name" value="FdhD"/>
    <property type="match status" value="1"/>
</dbReference>
<comment type="similarity">
    <text evidence="3">Belongs to the FdhD family.</text>
</comment>
<comment type="caution">
    <text evidence="3">Lacks conserved residue(s) required for the propagation of feature annotation.</text>
</comment>
<gene>
    <name evidence="3" type="primary">fdhD</name>
    <name evidence="4" type="ORF">ATO9_11095</name>
</gene>
<comment type="subcellular location">
    <subcellularLocation>
        <location evidence="3">Cytoplasm</location>
    </subcellularLocation>
</comment>
<dbReference type="EMBL" id="AQQX01000003">
    <property type="protein sequence ID" value="KGM49202.1"/>
    <property type="molecule type" value="Genomic_DNA"/>
</dbReference>
<dbReference type="HAMAP" id="MF_00187">
    <property type="entry name" value="FdhD"/>
    <property type="match status" value="1"/>
</dbReference>
<dbReference type="Gene3D" id="3.10.20.10">
    <property type="match status" value="1"/>
</dbReference>
<comment type="caution">
    <text evidence="4">The sequence shown here is derived from an EMBL/GenBank/DDBJ whole genome shotgun (WGS) entry which is preliminary data.</text>
</comment>
<keyword evidence="1 3" id="KW-0963">Cytoplasm</keyword>
<dbReference type="GO" id="GO:0097163">
    <property type="term" value="F:sulfur carrier activity"/>
    <property type="evidence" value="ECO:0007669"/>
    <property type="project" value="UniProtKB-UniRule"/>
</dbReference>
<organism evidence="4 5">
    <name type="scientific">Pseudooceanicola atlanticus</name>
    <dbReference type="NCBI Taxonomy" id="1461694"/>
    <lineage>
        <taxon>Bacteria</taxon>
        <taxon>Pseudomonadati</taxon>
        <taxon>Pseudomonadota</taxon>
        <taxon>Alphaproteobacteria</taxon>
        <taxon>Rhodobacterales</taxon>
        <taxon>Paracoccaceae</taxon>
        <taxon>Pseudooceanicola</taxon>
    </lineage>
</organism>
<dbReference type="AlphaFoldDB" id="A0A0A0EJ44"/>
<dbReference type="STRING" id="1461694.ATO9_11095"/>
<dbReference type="GO" id="GO:0016783">
    <property type="term" value="F:sulfurtransferase activity"/>
    <property type="evidence" value="ECO:0007669"/>
    <property type="project" value="InterPro"/>
</dbReference>
<evidence type="ECO:0000313" key="5">
    <source>
        <dbReference type="Proteomes" id="UP000030004"/>
    </source>
</evidence>
<accession>A0A0A0EJ44</accession>
<dbReference type="PANTHER" id="PTHR30592:SF1">
    <property type="entry name" value="SULFUR CARRIER PROTEIN FDHD"/>
    <property type="match status" value="1"/>
</dbReference>
<dbReference type="GO" id="GO:0006777">
    <property type="term" value="P:Mo-molybdopterin cofactor biosynthetic process"/>
    <property type="evidence" value="ECO:0007669"/>
    <property type="project" value="UniProtKB-UniRule"/>
</dbReference>
<reference evidence="4 5" key="1">
    <citation type="journal article" date="2015" name="Antonie Van Leeuwenhoek">
        <title>Pseudooceanicola atlanticus gen. nov. sp. nov., isolated from surface seawater of the Atlantic Ocean and reclassification of Oceanicola batsensis, Oceanicola marinus, Oceanicola nitratireducens, Oceanicola nanhaiensis, Oceanicola antarcticus and Oceanicola flagellatus, as Pseudooceanicola batsensis comb. nov., Pseudooceanicola marinus comb. nov., Pseudooceanicola nitratireducens comb. nov., Pseudooceanicola nanhaiensis comb. nov., Pseudooceanicola antarcticus comb. nov., and Pseudooceanicola flagellatus comb. nov.</title>
        <authorList>
            <person name="Lai Q."/>
            <person name="Li G."/>
            <person name="Liu X."/>
            <person name="Du Y."/>
            <person name="Sun F."/>
            <person name="Shao Z."/>
        </authorList>
    </citation>
    <scope>NUCLEOTIDE SEQUENCE [LARGE SCALE GENOMIC DNA]</scope>
    <source>
        <strain evidence="4 5">22II-s11g</strain>
    </source>
</reference>
<dbReference type="OrthoDB" id="3197277at2"/>
<keyword evidence="2 3" id="KW-0501">Molybdenum cofactor biosynthesis</keyword>
<keyword evidence="5" id="KW-1185">Reference proteome</keyword>
<dbReference type="InterPro" id="IPR003786">
    <property type="entry name" value="FdhD"/>
</dbReference>
<evidence type="ECO:0000256" key="1">
    <source>
        <dbReference type="ARBA" id="ARBA00022490"/>
    </source>
</evidence>
<dbReference type="Pfam" id="PF02634">
    <property type="entry name" value="FdhD-NarQ"/>
    <property type="match status" value="1"/>
</dbReference>
<evidence type="ECO:0000256" key="3">
    <source>
        <dbReference type="HAMAP-Rule" id="MF_00187"/>
    </source>
</evidence>
<sequence>MSRDTSFRATGLRIGGGETAPVTRALPEEVPVALSYEGSTQAVMMATPSDLEDFAVGFSLTEGIVATGDEIAELHVQDHETGIDVQMWLAGDRGAELSRRRRAMAGPVGCGLCGIDSLDQAMRPLPRVTARPVLDTDLIIGATDALRALQPLHDETRAVHAAGFLTPDGLHFAREDVGRHNALDKVIGALARSGTEAAKGAFVMTSRVSIELVQKCALAGCGMLIAVSAPTARALRLAEEAGITLVALSRNGQAEVFTHPDRVTGEPHVA</sequence>
<evidence type="ECO:0000313" key="4">
    <source>
        <dbReference type="EMBL" id="KGM49202.1"/>
    </source>
</evidence>
<dbReference type="SUPFAM" id="SSF53927">
    <property type="entry name" value="Cytidine deaminase-like"/>
    <property type="match status" value="1"/>
</dbReference>
<dbReference type="Gene3D" id="3.40.140.10">
    <property type="entry name" value="Cytidine Deaminase, domain 2"/>
    <property type="match status" value="1"/>
</dbReference>
<dbReference type="InterPro" id="IPR016193">
    <property type="entry name" value="Cytidine_deaminase-like"/>
</dbReference>
<dbReference type="Proteomes" id="UP000030004">
    <property type="component" value="Unassembled WGS sequence"/>
</dbReference>
<protein>
    <recommendedName>
        <fullName evidence="3">Sulfur carrier protein FdhD</fullName>
    </recommendedName>
</protein>
<proteinExistence type="inferred from homology"/>
<feature type="active site" description="Cysteine persulfide intermediate" evidence="3">
    <location>
        <position position="110"/>
    </location>
</feature>
<name>A0A0A0EJ44_9RHOB</name>
<dbReference type="NCBIfam" id="TIGR00129">
    <property type="entry name" value="fdhD_narQ"/>
    <property type="match status" value="1"/>
</dbReference>
<comment type="function">
    <text evidence="3">Required for formate dehydrogenase (FDH) activity. Acts as a sulfur carrier protein that transfers sulfur from IscS to the molybdenum cofactor prior to its insertion into FDH.</text>
</comment>
<dbReference type="RefSeq" id="WP_043748353.1">
    <property type="nucleotide sequence ID" value="NZ_AQQX01000003.1"/>
</dbReference>